<gene>
    <name evidence="2" type="ORF">CY34DRAFT_78455</name>
</gene>
<reference evidence="3" key="2">
    <citation type="submission" date="2015-01" db="EMBL/GenBank/DDBJ databases">
        <title>Evolutionary Origins and Diversification of the Mycorrhizal Mutualists.</title>
        <authorList>
            <consortium name="DOE Joint Genome Institute"/>
            <consortium name="Mycorrhizal Genomics Consortium"/>
            <person name="Kohler A."/>
            <person name="Kuo A."/>
            <person name="Nagy L.G."/>
            <person name="Floudas D."/>
            <person name="Copeland A."/>
            <person name="Barry K.W."/>
            <person name="Cichocki N."/>
            <person name="Veneault-Fourrey C."/>
            <person name="LaButti K."/>
            <person name="Lindquist E.A."/>
            <person name="Lipzen A."/>
            <person name="Lundell T."/>
            <person name="Morin E."/>
            <person name="Murat C."/>
            <person name="Riley R."/>
            <person name="Ohm R."/>
            <person name="Sun H."/>
            <person name="Tunlid A."/>
            <person name="Henrissat B."/>
            <person name="Grigoriev I.V."/>
            <person name="Hibbett D.S."/>
            <person name="Martin F."/>
        </authorList>
    </citation>
    <scope>NUCLEOTIDE SEQUENCE [LARGE SCALE GENOMIC DNA]</scope>
    <source>
        <strain evidence="3">UH-Slu-Lm8-n1</strain>
    </source>
</reference>
<dbReference type="InParanoid" id="A0A0D0BPU4"/>
<sequence length="325" mass="38152">MDRIHQDPNLEVCPDYASDAFAQTRALLENDQLNQDQAIQMLRNIWEAGNNAAKARWQVQREEDRRRQEDHRLRNEEEQADRERLQIEEVEAALKEDRKKHKFKYTPIIEDLAVPNEPTVIPSSYATRKLDKGEYVELWYFTNAGLEEAKTKTTIEDDAMIMSTLPDGSTAWVAAASSRNAKVVIEDRDLSFEDFCQACPRFITAMETAGWPAERIKMMALFWRNLQIHEYRSETDPLSQKTLLVYQAEQRKRWHIAVKSAAGVYNLSLINEVLLERTKTKVYWDDRKIKDNERDYKVSFRSNIELQQFSNQYRHATNNLTIIVF</sequence>
<evidence type="ECO:0000313" key="3">
    <source>
        <dbReference type="Proteomes" id="UP000054485"/>
    </source>
</evidence>
<dbReference type="AlphaFoldDB" id="A0A0D0BPU4"/>
<dbReference type="STRING" id="930992.A0A0D0BPU4"/>
<name>A0A0D0BPU4_9AGAM</name>
<dbReference type="Proteomes" id="UP000054485">
    <property type="component" value="Unassembled WGS sequence"/>
</dbReference>
<evidence type="ECO:0000313" key="2">
    <source>
        <dbReference type="EMBL" id="KIK45148.1"/>
    </source>
</evidence>
<accession>A0A0D0BPU4</accession>
<feature type="compositionally biased region" description="Basic and acidic residues" evidence="1">
    <location>
        <begin position="59"/>
        <end position="81"/>
    </location>
</feature>
<keyword evidence="3" id="KW-1185">Reference proteome</keyword>
<dbReference type="OrthoDB" id="2688210at2759"/>
<organism evidence="2 3">
    <name type="scientific">Suillus luteus UH-Slu-Lm8-n1</name>
    <dbReference type="NCBI Taxonomy" id="930992"/>
    <lineage>
        <taxon>Eukaryota</taxon>
        <taxon>Fungi</taxon>
        <taxon>Dikarya</taxon>
        <taxon>Basidiomycota</taxon>
        <taxon>Agaricomycotina</taxon>
        <taxon>Agaricomycetes</taxon>
        <taxon>Agaricomycetidae</taxon>
        <taxon>Boletales</taxon>
        <taxon>Suillineae</taxon>
        <taxon>Suillaceae</taxon>
        <taxon>Suillus</taxon>
    </lineage>
</organism>
<feature type="region of interest" description="Disordered" evidence="1">
    <location>
        <begin position="57"/>
        <end position="81"/>
    </location>
</feature>
<protein>
    <submittedName>
        <fullName evidence="2">Unplaced genomic scaffold CY34scaffold_46, whole genome shotgun sequence</fullName>
    </submittedName>
</protein>
<dbReference type="HOGENOM" id="CLU_052398_0_0_1"/>
<reference evidence="2 3" key="1">
    <citation type="submission" date="2014-04" db="EMBL/GenBank/DDBJ databases">
        <authorList>
            <consortium name="DOE Joint Genome Institute"/>
            <person name="Kuo A."/>
            <person name="Ruytinx J."/>
            <person name="Rineau F."/>
            <person name="Colpaert J."/>
            <person name="Kohler A."/>
            <person name="Nagy L.G."/>
            <person name="Floudas D."/>
            <person name="Copeland A."/>
            <person name="Barry K.W."/>
            <person name="Cichocki N."/>
            <person name="Veneault-Fourrey C."/>
            <person name="LaButti K."/>
            <person name="Lindquist E.A."/>
            <person name="Lipzen A."/>
            <person name="Lundell T."/>
            <person name="Morin E."/>
            <person name="Murat C."/>
            <person name="Sun H."/>
            <person name="Tunlid A."/>
            <person name="Henrissat B."/>
            <person name="Grigoriev I.V."/>
            <person name="Hibbett D.S."/>
            <person name="Martin F."/>
            <person name="Nordberg H.P."/>
            <person name="Cantor M.N."/>
            <person name="Hua S.X."/>
        </authorList>
    </citation>
    <scope>NUCLEOTIDE SEQUENCE [LARGE SCALE GENOMIC DNA]</scope>
    <source>
        <strain evidence="2 3">UH-Slu-Lm8-n1</strain>
    </source>
</reference>
<evidence type="ECO:0000256" key="1">
    <source>
        <dbReference type="SAM" id="MobiDB-lite"/>
    </source>
</evidence>
<dbReference type="EMBL" id="KN835177">
    <property type="protein sequence ID" value="KIK45148.1"/>
    <property type="molecule type" value="Genomic_DNA"/>
</dbReference>
<proteinExistence type="predicted"/>